<reference evidence="2" key="1">
    <citation type="journal article" date="2019" name="Int. J. Syst. Evol. Microbiol.">
        <title>The Global Catalogue of Microorganisms (GCM) 10K type strain sequencing project: providing services to taxonomists for standard genome sequencing and annotation.</title>
        <authorList>
            <consortium name="The Broad Institute Genomics Platform"/>
            <consortium name="The Broad Institute Genome Sequencing Center for Infectious Disease"/>
            <person name="Wu L."/>
            <person name="Ma J."/>
        </authorList>
    </citation>
    <scope>NUCLEOTIDE SEQUENCE [LARGE SCALE GENOMIC DNA]</scope>
    <source>
        <strain evidence="2">JCM 17458</strain>
    </source>
</reference>
<keyword evidence="2" id="KW-1185">Reference proteome</keyword>
<sequence>MPRRSAKRSGPVAGSVLGLALTAGLLGVVLVVVWAANALSGIAPASIRQLELSGVDRLDDAQLHNARTIIAIGRGADMPDSAVVIALMTALQESSLRNLDYGDRDSLGLFQQRPSQGWGSPEQVTDPIWAAKSFYGVNPDGVNPGLRQISGWQRMTPTEAAQAVQRSAYPNAYAKWQDLAEELIRTQTAITPIS</sequence>
<dbReference type="Proteomes" id="UP001501586">
    <property type="component" value="Unassembled WGS sequence"/>
</dbReference>
<evidence type="ECO:0000313" key="1">
    <source>
        <dbReference type="EMBL" id="GAA4283541.1"/>
    </source>
</evidence>
<dbReference type="RefSeq" id="WP_236863592.1">
    <property type="nucleotide sequence ID" value="NZ_BAABAZ010000004.1"/>
</dbReference>
<gene>
    <name evidence="1" type="ORF">GCM10022261_10720</name>
</gene>
<evidence type="ECO:0008006" key="3">
    <source>
        <dbReference type="Google" id="ProtNLM"/>
    </source>
</evidence>
<protein>
    <recommendedName>
        <fullName evidence="3">Peptidoglycan-binding protein</fullName>
    </recommendedName>
</protein>
<accession>A0ABP8EHV7</accession>
<organism evidence="1 2">
    <name type="scientific">Brevibacterium daeguense</name>
    <dbReference type="NCBI Taxonomy" id="909936"/>
    <lineage>
        <taxon>Bacteria</taxon>
        <taxon>Bacillati</taxon>
        <taxon>Actinomycetota</taxon>
        <taxon>Actinomycetes</taxon>
        <taxon>Micrococcales</taxon>
        <taxon>Brevibacteriaceae</taxon>
        <taxon>Brevibacterium</taxon>
    </lineage>
</organism>
<evidence type="ECO:0000313" key="2">
    <source>
        <dbReference type="Proteomes" id="UP001501586"/>
    </source>
</evidence>
<proteinExistence type="predicted"/>
<comment type="caution">
    <text evidence="1">The sequence shown here is derived from an EMBL/GenBank/DDBJ whole genome shotgun (WGS) entry which is preliminary data.</text>
</comment>
<name>A0ABP8EHV7_9MICO</name>
<dbReference type="EMBL" id="BAABAZ010000004">
    <property type="protein sequence ID" value="GAA4283541.1"/>
    <property type="molecule type" value="Genomic_DNA"/>
</dbReference>